<dbReference type="EMBL" id="ASHM01095235">
    <property type="protein sequence ID" value="PNX65259.1"/>
    <property type="molecule type" value="Genomic_DNA"/>
</dbReference>
<name>A0A2K3KG85_TRIPR</name>
<dbReference type="AlphaFoldDB" id="A0A2K3KG85"/>
<evidence type="ECO:0000313" key="2">
    <source>
        <dbReference type="Proteomes" id="UP000236291"/>
    </source>
</evidence>
<accession>A0A2K3KG85</accession>
<reference evidence="1 2" key="2">
    <citation type="journal article" date="2017" name="Front. Plant Sci.">
        <title>Gene Classification and Mining of Molecular Markers Useful in Red Clover (Trifolium pratense) Breeding.</title>
        <authorList>
            <person name="Istvanek J."/>
            <person name="Dluhosova J."/>
            <person name="Dluhos P."/>
            <person name="Patkova L."/>
            <person name="Nedelnik J."/>
            <person name="Repkova J."/>
        </authorList>
    </citation>
    <scope>NUCLEOTIDE SEQUENCE [LARGE SCALE GENOMIC DNA]</scope>
    <source>
        <strain evidence="2">cv. Tatra</strain>
        <tissue evidence="1">Young leaves</tissue>
    </source>
</reference>
<gene>
    <name evidence="1" type="ORF">L195_g054454</name>
</gene>
<dbReference type="Proteomes" id="UP000236291">
    <property type="component" value="Unassembled WGS sequence"/>
</dbReference>
<sequence length="27" mass="2820">MAKMKCAVEGGCPTDYVAVTVSIVSFI</sequence>
<protein>
    <submittedName>
        <fullName evidence="1">Uncharacterized protein</fullName>
    </submittedName>
</protein>
<evidence type="ECO:0000313" key="1">
    <source>
        <dbReference type="EMBL" id="PNX65259.1"/>
    </source>
</evidence>
<organism evidence="1 2">
    <name type="scientific">Trifolium pratense</name>
    <name type="common">Red clover</name>
    <dbReference type="NCBI Taxonomy" id="57577"/>
    <lineage>
        <taxon>Eukaryota</taxon>
        <taxon>Viridiplantae</taxon>
        <taxon>Streptophyta</taxon>
        <taxon>Embryophyta</taxon>
        <taxon>Tracheophyta</taxon>
        <taxon>Spermatophyta</taxon>
        <taxon>Magnoliopsida</taxon>
        <taxon>eudicotyledons</taxon>
        <taxon>Gunneridae</taxon>
        <taxon>Pentapetalae</taxon>
        <taxon>rosids</taxon>
        <taxon>fabids</taxon>
        <taxon>Fabales</taxon>
        <taxon>Fabaceae</taxon>
        <taxon>Papilionoideae</taxon>
        <taxon>50 kb inversion clade</taxon>
        <taxon>NPAAA clade</taxon>
        <taxon>Hologalegina</taxon>
        <taxon>IRL clade</taxon>
        <taxon>Trifolieae</taxon>
        <taxon>Trifolium</taxon>
    </lineage>
</organism>
<comment type="caution">
    <text evidence="1">The sequence shown here is derived from an EMBL/GenBank/DDBJ whole genome shotgun (WGS) entry which is preliminary data.</text>
</comment>
<feature type="non-terminal residue" evidence="1">
    <location>
        <position position="27"/>
    </location>
</feature>
<reference evidence="1 2" key="1">
    <citation type="journal article" date="2014" name="Am. J. Bot.">
        <title>Genome assembly and annotation for red clover (Trifolium pratense; Fabaceae).</title>
        <authorList>
            <person name="Istvanek J."/>
            <person name="Jaros M."/>
            <person name="Krenek A."/>
            <person name="Repkova J."/>
        </authorList>
    </citation>
    <scope>NUCLEOTIDE SEQUENCE [LARGE SCALE GENOMIC DNA]</scope>
    <source>
        <strain evidence="2">cv. Tatra</strain>
        <tissue evidence="1">Young leaves</tissue>
    </source>
</reference>
<proteinExistence type="predicted"/>